<dbReference type="EMBL" id="JANBOI010000298">
    <property type="protein sequence ID" value="KAJ1731714.1"/>
    <property type="molecule type" value="Genomic_DNA"/>
</dbReference>
<feature type="region of interest" description="Disordered" evidence="1">
    <location>
        <begin position="221"/>
        <end position="253"/>
    </location>
</feature>
<sequence length="1390" mass="153865">MLYAEDGNALSWDPKTAEQIRQEGSFYGFLATIPLSAKKGLLRAVNGALGNYMVSDIFGTSAQVRWVAGVLRLGLQLPIEDIDLAYVAFKQYSNIAFVLHGQRLRHDVREPEGEGASVYSDPVTLEALIRPSVLFNPRVFFEHQLPVETVSEQPGKEPGRIRASNVITHVFQATMPDGDLACSPPPPAAAEVPASTPASPFCGALEHDSPTSQRFVSSRTAIDRPLARAPPPAGVGRTGDAGGAPAMGPPLGPPLSASQMAKALDLWDQYVELLEHVLQVYSTMIRGLQPLITRETMSSIIRGILGVIDMLLSQRGTNPHLVAWRNRYRPVVGPKLWDKTWETLGDRLERQAIKLLLDVWSRMTWQYTESMSEPLHSVRYWMHRDNLVDAWVVVVGQLFKRALRIGYPHDKSIGVDRVRVHFSGYSVTATATGEESVHALLRLSSVPVDYSLISAHGYVVLAREICGAIERALAIKKVVVVDGVQYAQQPPSANYILHLYGDKLFAMALCDNESSSELIDVKRRAIAVLACLLTLREYPTDPILPRYLSRILHAISEAMTGAHGVQSVLPSVALLLKNTRYIRIFIPGLHDLVFRVLPKGCGTATGAADHMLRRDAYEALGALMGFVGYYHQLGRSDMIPNSNTWLDEHLRSNMELIEGIPSSQARAVLVELVANIETCAFEGSARNDVIFMRYLRCTFQTLLLSVACESSAENLQYATCIVLLFLYQYAQYNPRYIEMFVELYVHHLRLAPSEKSKIAYIYGLLQAAMLVGANARAHGQRAVMLTAVVNALADCDRDLRLHTQWHPSHQVFISSLRCLSYWVSTLDMRETLPSKSLDKLKELLARCSKFIARSRPEVDGSYYSSDRRLRLATSDTEAVHSNSCYRQVHRSSAGTARPHPPAGNTGAITSFTLLGLFKASGRGPTASPADERTADKRAPVVLSSSLYETLYTTISVFSAITTQTIGGVWGYVHGTSMDTLAIRQALRHEPLQATASILRNFKPSIVRSLEGYVPMRVRFFTTSHFAIYSVTDFQNLGSDHRDDRVIYTAARFVSGRQEWLAFVDKPGHQIAADDTAMAPASPPQSTEADGSDTSSLQVLPWIRKGECLQVTETAGNAAQQCSASVCMDFVPPMIDEEGEQAIDAYIENTYRQLHTGKYVSDIRFKPALPPTNLQRGNTFDRPMSMEFFGADFGCIDAAEPFLEELDLLDNMDMPFLALAGVIYLQSPESLSTKRNICKGPLQGISEVFSQFVESLNRSSQPEAEQLRRTHGSAPLLQRVFLVNDFKVCYHFAPNVSSLVSGEPLDPQDNAYFYELLRERGITVIWFDSHPGSLDADLAWQFIDRLQSDSDEPSLEESSRPDQGAPGAKMEPPTRSANTASDRDGLAPLDT</sequence>
<feature type="non-terminal residue" evidence="3">
    <location>
        <position position="1390"/>
    </location>
</feature>
<accession>A0A9W7YEL4</accession>
<dbReference type="OrthoDB" id="5567668at2759"/>
<comment type="caution">
    <text evidence="3">The sequence shown here is derived from an EMBL/GenBank/DDBJ whole genome shotgun (WGS) entry which is preliminary data.</text>
</comment>
<dbReference type="PANTHER" id="PTHR21344">
    <property type="entry name" value="RAL GTPASE-ACTIVATING PROTEIN SUBUNIT BETA"/>
    <property type="match status" value="1"/>
</dbReference>
<evidence type="ECO:0000259" key="2">
    <source>
        <dbReference type="Pfam" id="PF20412"/>
    </source>
</evidence>
<dbReference type="SUPFAM" id="SSF48371">
    <property type="entry name" value="ARM repeat"/>
    <property type="match status" value="1"/>
</dbReference>
<evidence type="ECO:0000313" key="4">
    <source>
        <dbReference type="Proteomes" id="UP001143981"/>
    </source>
</evidence>
<feature type="region of interest" description="Disordered" evidence="1">
    <location>
        <begin position="1348"/>
        <end position="1390"/>
    </location>
</feature>
<keyword evidence="4" id="KW-1185">Reference proteome</keyword>
<evidence type="ECO:0000256" key="1">
    <source>
        <dbReference type="SAM" id="MobiDB-lite"/>
    </source>
</evidence>
<organism evidence="3 4">
    <name type="scientific">Coemansia biformis</name>
    <dbReference type="NCBI Taxonomy" id="1286918"/>
    <lineage>
        <taxon>Eukaryota</taxon>
        <taxon>Fungi</taxon>
        <taxon>Fungi incertae sedis</taxon>
        <taxon>Zoopagomycota</taxon>
        <taxon>Kickxellomycotina</taxon>
        <taxon>Kickxellomycetes</taxon>
        <taxon>Kickxellales</taxon>
        <taxon>Kickxellaceae</taxon>
        <taxon>Coemansia</taxon>
    </lineage>
</organism>
<feature type="domain" description="Ral GTPase-activating protein subunit alpha/beta N-terminal" evidence="2">
    <location>
        <begin position="267"/>
        <end position="404"/>
    </location>
</feature>
<dbReference type="InterPro" id="IPR046859">
    <property type="entry name" value="RGPA/RALGAPB_N"/>
</dbReference>
<dbReference type="Proteomes" id="UP001143981">
    <property type="component" value="Unassembled WGS sequence"/>
</dbReference>
<name>A0A9W7YEL4_9FUNG</name>
<dbReference type="GO" id="GO:0005096">
    <property type="term" value="F:GTPase activator activity"/>
    <property type="evidence" value="ECO:0007669"/>
    <property type="project" value="InterPro"/>
</dbReference>
<dbReference type="InterPro" id="IPR016024">
    <property type="entry name" value="ARM-type_fold"/>
</dbReference>
<protein>
    <recommendedName>
        <fullName evidence="2">Ral GTPase-activating protein subunit alpha/beta N-terminal domain-containing protein</fullName>
    </recommendedName>
</protein>
<evidence type="ECO:0000313" key="3">
    <source>
        <dbReference type="EMBL" id="KAJ1731714.1"/>
    </source>
</evidence>
<dbReference type="PANTHER" id="PTHR21344:SF1">
    <property type="entry name" value="RAL GTPASE-ACTIVATING PROTEIN SUBUNIT BETA"/>
    <property type="match status" value="1"/>
</dbReference>
<reference evidence="3" key="1">
    <citation type="submission" date="2022-07" db="EMBL/GenBank/DDBJ databases">
        <title>Phylogenomic reconstructions and comparative analyses of Kickxellomycotina fungi.</title>
        <authorList>
            <person name="Reynolds N.K."/>
            <person name="Stajich J.E."/>
            <person name="Barry K."/>
            <person name="Grigoriev I.V."/>
            <person name="Crous P."/>
            <person name="Smith M.E."/>
        </authorList>
    </citation>
    <scope>NUCLEOTIDE SEQUENCE</scope>
    <source>
        <strain evidence="3">BCRC 34381</strain>
    </source>
</reference>
<gene>
    <name evidence="3" type="ORF">LPJ61_002399</name>
</gene>
<dbReference type="InterPro" id="IPR039930">
    <property type="entry name" value="RALGAPB"/>
</dbReference>
<proteinExistence type="predicted"/>
<dbReference type="Pfam" id="PF20412">
    <property type="entry name" value="RALGAPB_N"/>
    <property type="match status" value="1"/>
</dbReference>